<protein>
    <recommendedName>
        <fullName evidence="4">Extracellular protein</fullName>
    </recommendedName>
</protein>
<evidence type="ECO:0008006" key="4">
    <source>
        <dbReference type="Google" id="ProtNLM"/>
    </source>
</evidence>
<keyword evidence="1" id="KW-1133">Transmembrane helix</keyword>
<evidence type="ECO:0000256" key="1">
    <source>
        <dbReference type="SAM" id="Phobius"/>
    </source>
</evidence>
<accession>A0ABW1UNL1</accession>
<reference evidence="3" key="1">
    <citation type="journal article" date="2019" name="Int. J. Syst. Evol. Microbiol.">
        <title>The Global Catalogue of Microorganisms (GCM) 10K type strain sequencing project: providing services to taxonomists for standard genome sequencing and annotation.</title>
        <authorList>
            <consortium name="The Broad Institute Genomics Platform"/>
            <consortium name="The Broad Institute Genome Sequencing Center for Infectious Disease"/>
            <person name="Wu L."/>
            <person name="Ma J."/>
        </authorList>
    </citation>
    <scope>NUCLEOTIDE SEQUENCE [LARGE SCALE GENOMIC DNA]</scope>
    <source>
        <strain evidence="3">CCM 8897</strain>
    </source>
</reference>
<evidence type="ECO:0000313" key="3">
    <source>
        <dbReference type="Proteomes" id="UP001596310"/>
    </source>
</evidence>
<feature type="transmembrane region" description="Helical" evidence="1">
    <location>
        <begin position="12"/>
        <end position="29"/>
    </location>
</feature>
<evidence type="ECO:0000313" key="2">
    <source>
        <dbReference type="EMBL" id="MFC6314452.1"/>
    </source>
</evidence>
<comment type="caution">
    <text evidence="2">The sequence shown here is derived from an EMBL/GenBank/DDBJ whole genome shotgun (WGS) entry which is preliminary data.</text>
</comment>
<sequence length="224" mass="24934">MKTQERQRRRLFWVVVTLLLICLGGRLYHKYLNQNSASLLRSVAKNTAKPFTYQARASKAVAERVAGQDFPPGYYDLSVTGGRVNGLASGQRLENQFYNPAEHLSFQGSGRVQFKPARFSPLVFTAGQCILTNTYGNYLAGAEIASGDYTITWRRNQNSSTKFALLVQVVSKNKTTSTDGPSWGTQLLPGQTAHFKLKPHDLLAIVPPVENRAIAQLELMINRD</sequence>
<gene>
    <name evidence="2" type="ORF">ACFQHW_02580</name>
</gene>
<dbReference type="Proteomes" id="UP001596310">
    <property type="component" value="Unassembled WGS sequence"/>
</dbReference>
<name>A0ABW1UNL1_9LACO</name>
<keyword evidence="1" id="KW-0472">Membrane</keyword>
<proteinExistence type="predicted"/>
<dbReference type="RefSeq" id="WP_125601422.1">
    <property type="nucleotide sequence ID" value="NZ_JBHSSM010000007.1"/>
</dbReference>
<keyword evidence="3" id="KW-1185">Reference proteome</keyword>
<dbReference type="EMBL" id="JBHSSM010000007">
    <property type="protein sequence ID" value="MFC6314452.1"/>
    <property type="molecule type" value="Genomic_DNA"/>
</dbReference>
<organism evidence="2 3">
    <name type="scientific">Lapidilactobacillus achengensis</name>
    <dbReference type="NCBI Taxonomy" id="2486000"/>
    <lineage>
        <taxon>Bacteria</taxon>
        <taxon>Bacillati</taxon>
        <taxon>Bacillota</taxon>
        <taxon>Bacilli</taxon>
        <taxon>Lactobacillales</taxon>
        <taxon>Lactobacillaceae</taxon>
        <taxon>Lapidilactobacillus</taxon>
    </lineage>
</organism>
<keyword evidence="1" id="KW-0812">Transmembrane</keyword>